<keyword evidence="1" id="KW-0472">Membrane</keyword>
<dbReference type="RefSeq" id="WP_183911203.1">
    <property type="nucleotide sequence ID" value="NZ_JACHXZ010000004.1"/>
</dbReference>
<dbReference type="Proteomes" id="UP000559987">
    <property type="component" value="Unassembled WGS sequence"/>
</dbReference>
<comment type="caution">
    <text evidence="2">The sequence shown here is derived from an EMBL/GenBank/DDBJ whole genome shotgun (WGS) entry which is preliminary data.</text>
</comment>
<keyword evidence="1" id="KW-0812">Transmembrane</keyword>
<reference evidence="2 3" key="1">
    <citation type="submission" date="2020-08" db="EMBL/GenBank/DDBJ databases">
        <title>Genomic Encyclopedia of Type Strains, Phase III (KMG-III): the genomes of soil and plant-associated and newly described type strains.</title>
        <authorList>
            <person name="Whitman W."/>
        </authorList>
    </citation>
    <scope>NUCLEOTIDE SEQUENCE [LARGE SCALE GENOMIC DNA]</scope>
    <source>
        <strain evidence="2 3">CECT 8571</strain>
    </source>
</reference>
<accession>A0A839UTF6</accession>
<organism evidence="2 3">
    <name type="scientific">Simiduia aestuariiviva</name>
    <dbReference type="NCBI Taxonomy" id="1510459"/>
    <lineage>
        <taxon>Bacteria</taxon>
        <taxon>Pseudomonadati</taxon>
        <taxon>Pseudomonadota</taxon>
        <taxon>Gammaproteobacteria</taxon>
        <taxon>Cellvibrionales</taxon>
        <taxon>Cellvibrionaceae</taxon>
        <taxon>Simiduia</taxon>
    </lineage>
</organism>
<proteinExistence type="predicted"/>
<dbReference type="AlphaFoldDB" id="A0A839UTF6"/>
<name>A0A839UTF6_9GAMM</name>
<keyword evidence="3" id="KW-1185">Reference proteome</keyword>
<evidence type="ECO:0000313" key="3">
    <source>
        <dbReference type="Proteomes" id="UP000559987"/>
    </source>
</evidence>
<dbReference type="EMBL" id="JACHXZ010000004">
    <property type="protein sequence ID" value="MBB3169709.1"/>
    <property type="molecule type" value="Genomic_DNA"/>
</dbReference>
<evidence type="ECO:0000256" key="1">
    <source>
        <dbReference type="SAM" id="Phobius"/>
    </source>
</evidence>
<keyword evidence="1" id="KW-1133">Transmembrane helix</keyword>
<gene>
    <name evidence="2" type="ORF">FHS30_002922</name>
</gene>
<feature type="transmembrane region" description="Helical" evidence="1">
    <location>
        <begin position="12"/>
        <end position="31"/>
    </location>
</feature>
<protein>
    <submittedName>
        <fullName evidence="2">Uncharacterized protein</fullName>
    </submittedName>
</protein>
<sequence length="193" mass="22381">MSPQPTSTSTPIKIAAALVGLALLAVIVLLFSGQDHYELEVPLSDIPTDKPYYLEWHSQQLVIIRPRAELLGDQYDRRIRKSKQVIDPPERTSREKYPIKVFVFDRNQGYLMFGFHKWYNGIVPCAAFHYIDQPFKHREEVVQGGFKCSQSLDDFWQDKLVFNLFGRSQSPEVPDLYVPYYRIVDDTLVIGLK</sequence>
<evidence type="ECO:0000313" key="2">
    <source>
        <dbReference type="EMBL" id="MBB3169709.1"/>
    </source>
</evidence>